<dbReference type="Proteomes" id="UP000663829">
    <property type="component" value="Unassembled WGS sequence"/>
</dbReference>
<sequence>MFSPDILYLSAILGVTTVYGETSMTSTTQFTTMASSSTAAATDIVYGSTDNSSQVDDNDAGYTSFNLLDKITYAGYIKNVSINFHTAPTPNTPPLLYVYILSATASTTMFTVNQQYIIPSKSVTNQTGVPQTFQIPMYQINVTANQFLAVGFGAGAGSPYRVSNRMEYYVSATNLSSLVNNTSQWAPAAGYGIAVSFIVTSSQIMTTATGAGFVSMLYSLNTRILNKGRNHP</sequence>
<proteinExistence type="predicted"/>
<keyword evidence="3" id="KW-1185">Reference proteome</keyword>
<accession>A0A814MVS4</accession>
<dbReference type="EMBL" id="CAJNOQ010005065">
    <property type="protein sequence ID" value="CAF1084765.1"/>
    <property type="molecule type" value="Genomic_DNA"/>
</dbReference>
<comment type="caution">
    <text evidence="1">The sequence shown here is derived from an EMBL/GenBank/DDBJ whole genome shotgun (WGS) entry which is preliminary data.</text>
</comment>
<gene>
    <name evidence="1" type="ORF">GPM918_LOCUS17950</name>
    <name evidence="2" type="ORF">SRO942_LOCUS17947</name>
</gene>
<dbReference type="EMBL" id="CAJOBC010005065">
    <property type="protein sequence ID" value="CAF3850388.1"/>
    <property type="molecule type" value="Genomic_DNA"/>
</dbReference>
<reference evidence="1" key="1">
    <citation type="submission" date="2021-02" db="EMBL/GenBank/DDBJ databases">
        <authorList>
            <person name="Nowell W R."/>
        </authorList>
    </citation>
    <scope>NUCLEOTIDE SEQUENCE</scope>
</reference>
<dbReference type="Proteomes" id="UP000681722">
    <property type="component" value="Unassembled WGS sequence"/>
</dbReference>
<protein>
    <submittedName>
        <fullName evidence="1">Uncharacterized protein</fullName>
    </submittedName>
</protein>
<evidence type="ECO:0000313" key="3">
    <source>
        <dbReference type="Proteomes" id="UP000663829"/>
    </source>
</evidence>
<evidence type="ECO:0000313" key="1">
    <source>
        <dbReference type="EMBL" id="CAF1084765.1"/>
    </source>
</evidence>
<dbReference type="AlphaFoldDB" id="A0A814MVS4"/>
<organism evidence="1 3">
    <name type="scientific">Didymodactylos carnosus</name>
    <dbReference type="NCBI Taxonomy" id="1234261"/>
    <lineage>
        <taxon>Eukaryota</taxon>
        <taxon>Metazoa</taxon>
        <taxon>Spiralia</taxon>
        <taxon>Gnathifera</taxon>
        <taxon>Rotifera</taxon>
        <taxon>Eurotatoria</taxon>
        <taxon>Bdelloidea</taxon>
        <taxon>Philodinida</taxon>
        <taxon>Philodinidae</taxon>
        <taxon>Didymodactylos</taxon>
    </lineage>
</organism>
<evidence type="ECO:0000313" key="2">
    <source>
        <dbReference type="EMBL" id="CAF3850388.1"/>
    </source>
</evidence>
<name>A0A814MVS4_9BILA</name>